<gene>
    <name evidence="6" type="primary">nusB</name>
    <name evidence="8" type="ORF">J2S11_002792</name>
</gene>
<evidence type="ECO:0000313" key="8">
    <source>
        <dbReference type="EMBL" id="MDQ0166876.1"/>
    </source>
</evidence>
<evidence type="ECO:0000256" key="4">
    <source>
        <dbReference type="ARBA" id="ARBA00023015"/>
    </source>
</evidence>
<dbReference type="PANTHER" id="PTHR11078">
    <property type="entry name" value="N UTILIZATION SUBSTANCE PROTEIN B-RELATED"/>
    <property type="match status" value="1"/>
</dbReference>
<evidence type="ECO:0000256" key="1">
    <source>
        <dbReference type="ARBA" id="ARBA00005952"/>
    </source>
</evidence>
<comment type="similarity">
    <text evidence="1 6">Belongs to the NusB family.</text>
</comment>
<evidence type="ECO:0000259" key="7">
    <source>
        <dbReference type="Pfam" id="PF01029"/>
    </source>
</evidence>
<comment type="function">
    <text evidence="6">Involved in transcription antitermination. Required for transcription of ribosomal RNA (rRNA) genes. Binds specifically to the boxA antiterminator sequence of the ribosomal RNA (rrn) operons.</text>
</comment>
<evidence type="ECO:0000256" key="3">
    <source>
        <dbReference type="ARBA" id="ARBA00022884"/>
    </source>
</evidence>
<dbReference type="InterPro" id="IPR035926">
    <property type="entry name" value="NusB-like_sf"/>
</dbReference>
<dbReference type="Proteomes" id="UP001235840">
    <property type="component" value="Unassembled WGS sequence"/>
</dbReference>
<evidence type="ECO:0000256" key="5">
    <source>
        <dbReference type="ARBA" id="ARBA00023163"/>
    </source>
</evidence>
<proteinExistence type="inferred from homology"/>
<dbReference type="InterPro" id="IPR011605">
    <property type="entry name" value="NusB_fam"/>
</dbReference>
<dbReference type="CDD" id="cd00619">
    <property type="entry name" value="Terminator_NusB"/>
    <property type="match status" value="1"/>
</dbReference>
<dbReference type="RefSeq" id="WP_307395426.1">
    <property type="nucleotide sequence ID" value="NZ_BAAADK010000003.1"/>
</dbReference>
<comment type="caution">
    <text evidence="8">The sequence shown here is derived from an EMBL/GenBank/DDBJ whole genome shotgun (WGS) entry which is preliminary data.</text>
</comment>
<evidence type="ECO:0000313" key="9">
    <source>
        <dbReference type="Proteomes" id="UP001235840"/>
    </source>
</evidence>
<dbReference type="PANTHER" id="PTHR11078:SF3">
    <property type="entry name" value="ANTITERMINATION NUSB DOMAIN-CONTAINING PROTEIN"/>
    <property type="match status" value="1"/>
</dbReference>
<dbReference type="NCBIfam" id="TIGR01951">
    <property type="entry name" value="nusB"/>
    <property type="match status" value="1"/>
</dbReference>
<dbReference type="EMBL" id="JAUSTY010000011">
    <property type="protein sequence ID" value="MDQ0166876.1"/>
    <property type="molecule type" value="Genomic_DNA"/>
</dbReference>
<dbReference type="Gene3D" id="1.10.940.10">
    <property type="entry name" value="NusB-like"/>
    <property type="match status" value="1"/>
</dbReference>
<feature type="domain" description="NusB/RsmB/TIM44" evidence="7">
    <location>
        <begin position="4"/>
        <end position="144"/>
    </location>
</feature>
<dbReference type="SUPFAM" id="SSF48013">
    <property type="entry name" value="NusB-like"/>
    <property type="match status" value="1"/>
</dbReference>
<organism evidence="8 9">
    <name type="scientific">Caldalkalibacillus horti</name>
    <dbReference type="NCBI Taxonomy" id="77523"/>
    <lineage>
        <taxon>Bacteria</taxon>
        <taxon>Bacillati</taxon>
        <taxon>Bacillota</taxon>
        <taxon>Bacilli</taxon>
        <taxon>Bacillales</taxon>
        <taxon>Bacillaceae</taxon>
        <taxon>Caldalkalibacillus</taxon>
    </lineage>
</organism>
<keyword evidence="9" id="KW-1185">Reference proteome</keyword>
<name>A0ABT9W0X7_9BACI</name>
<protein>
    <recommendedName>
        <fullName evidence="6">Transcription antitermination protein NusB</fullName>
    </recommendedName>
    <alternativeName>
        <fullName evidence="6">Antitermination factor NusB</fullName>
    </alternativeName>
</protein>
<keyword evidence="4 6" id="KW-0805">Transcription regulation</keyword>
<dbReference type="Pfam" id="PF01029">
    <property type="entry name" value="NusB"/>
    <property type="match status" value="1"/>
</dbReference>
<keyword evidence="3 6" id="KW-0694">RNA-binding</keyword>
<dbReference type="HAMAP" id="MF_00073">
    <property type="entry name" value="NusB"/>
    <property type="match status" value="1"/>
</dbReference>
<sequence>MKRRKAREFIIQALYQVDMVKCTWEEALEQVIENMDDTDDQGEEKQTKSKIDTKSLAFIKEVLEGITTNQSEIEKSVREALKNWSFERLALVDRAILRLGAYEIKYRDDIPQQVAINEAVELAKLYGSEESRKFINGVLSHVVKQGA</sequence>
<keyword evidence="2 6" id="KW-0889">Transcription antitermination</keyword>
<keyword evidence="5 6" id="KW-0804">Transcription</keyword>
<evidence type="ECO:0000256" key="2">
    <source>
        <dbReference type="ARBA" id="ARBA00022814"/>
    </source>
</evidence>
<accession>A0ABT9W0X7</accession>
<dbReference type="InterPro" id="IPR006027">
    <property type="entry name" value="NusB_RsmB_TIM44"/>
</dbReference>
<evidence type="ECO:0000256" key="6">
    <source>
        <dbReference type="HAMAP-Rule" id="MF_00073"/>
    </source>
</evidence>
<reference evidence="8 9" key="1">
    <citation type="submission" date="2023-07" db="EMBL/GenBank/DDBJ databases">
        <title>Genomic Encyclopedia of Type Strains, Phase IV (KMG-IV): sequencing the most valuable type-strain genomes for metagenomic binning, comparative biology and taxonomic classification.</title>
        <authorList>
            <person name="Goeker M."/>
        </authorList>
    </citation>
    <scope>NUCLEOTIDE SEQUENCE [LARGE SCALE GENOMIC DNA]</scope>
    <source>
        <strain evidence="8 9">DSM 12751</strain>
    </source>
</reference>